<dbReference type="InterPro" id="IPR004513">
    <property type="entry name" value="FtsX"/>
</dbReference>
<feature type="transmembrane region" description="Helical" evidence="2">
    <location>
        <begin position="314"/>
        <end position="335"/>
    </location>
</feature>
<evidence type="ECO:0000313" key="4">
    <source>
        <dbReference type="Proteomes" id="UP001202867"/>
    </source>
</evidence>
<gene>
    <name evidence="3" type="ORF">MWN33_00530</name>
</gene>
<dbReference type="EMBL" id="JALKCG010000001">
    <property type="protein sequence ID" value="MCK0206515.1"/>
    <property type="molecule type" value="Genomic_DNA"/>
</dbReference>
<reference evidence="4" key="1">
    <citation type="submission" date="2023-07" db="EMBL/GenBank/DDBJ databases">
        <title>Ancylobacter moscoviensis sp. nov., facultatively methylotrophic bacteria from activated sludge and the reclassification of Starkeya novella (Starkey 1934) Kelly et al. 2000 as Ancylobacter novellus comb. nov., Starkeya koreensis Im et al. 2006 as Ancylobacter koreensis comb.nov., Angulomicrobium tetraedrale Vasil'eva et al. 1986 as Ancylobacter tetraedralis comb. nov., Angulomicrobium amanitiforme Fritz et al. 2004 as Ancylobacter amanitiformis comb. nov. and Methylorhabdus multivorans Doronina et al. 1996 as Ancylobacter multivorans comb. nov. and emended description of the genus Ancylobacter.</title>
        <authorList>
            <person name="Doronina N."/>
            <person name="Chemodurova A."/>
            <person name="Grouzdev D."/>
            <person name="Koziaeva V."/>
            <person name="Shi W."/>
            <person name="Wu L."/>
            <person name="Kaparullina E."/>
        </authorList>
    </citation>
    <scope>NUCLEOTIDE SEQUENCE [LARGE SCALE GENOMIC DNA]</scope>
    <source>
        <strain evidence="4">Jip08</strain>
    </source>
</reference>
<dbReference type="GO" id="GO:0051301">
    <property type="term" value="P:cell division"/>
    <property type="evidence" value="ECO:0007669"/>
    <property type="project" value="UniProtKB-KW"/>
</dbReference>
<evidence type="ECO:0000313" key="3">
    <source>
        <dbReference type="EMBL" id="MCK0206515.1"/>
    </source>
</evidence>
<keyword evidence="4" id="KW-1185">Reference proteome</keyword>
<name>A0ABT0DGU9_9HYPH</name>
<comment type="caution">
    <text evidence="3">The sequence shown here is derived from an EMBL/GenBank/DDBJ whole genome shotgun (WGS) entry which is preliminary data.</text>
</comment>
<feature type="compositionally biased region" description="Low complexity" evidence="1">
    <location>
        <begin position="44"/>
        <end position="67"/>
    </location>
</feature>
<dbReference type="PANTHER" id="PTHR47755:SF1">
    <property type="entry name" value="CELL DIVISION PROTEIN FTSX"/>
    <property type="match status" value="1"/>
</dbReference>
<sequence>MTEKRSRISSMLVSVTRRLPTRARGGESAGTPPAAPVRASGEKGAPATSGAGARAGSKAAGSTVAGPAVAGSAPAGAAAVRPVAAPLRSAPQRPIVPGTTVTARALVAVIAIMTFLAGITIGAVSSVSNVAAEWTSDIARETTIQIRPGDGLDVEAALAKAVSVARATQGVANARALDESETAALLEPWLGAGLDLANLPVPRLVVVNLAPGAGAPVLAALRSALAEQVPSAMLDDHRQWAERLSSTARTAMAIGLAVLGLVATATVLCVAVATRAAVDAARSVVEVLHLVGARDTFIVSEFQHHFLTVGLKGAAIGGGAAVALFLLGSTIPSWFAVDRSIDTLVGALTIDLRGYGGIFGVSVLVALVTTLTSRTTVYRTLRGIG</sequence>
<dbReference type="RefSeq" id="WP_247198129.1">
    <property type="nucleotide sequence ID" value="NZ_JALKCG010000001.1"/>
</dbReference>
<keyword evidence="3" id="KW-0132">Cell division</keyword>
<evidence type="ECO:0000256" key="2">
    <source>
        <dbReference type="SAM" id="Phobius"/>
    </source>
</evidence>
<keyword evidence="2" id="KW-1133">Transmembrane helix</keyword>
<feature type="transmembrane region" description="Helical" evidence="2">
    <location>
        <begin position="355"/>
        <end position="372"/>
    </location>
</feature>
<keyword evidence="2" id="KW-0812">Transmembrane</keyword>
<dbReference type="Proteomes" id="UP001202867">
    <property type="component" value="Unassembled WGS sequence"/>
</dbReference>
<accession>A0ABT0DGU9</accession>
<feature type="region of interest" description="Disordered" evidence="1">
    <location>
        <begin position="1"/>
        <end position="67"/>
    </location>
</feature>
<protein>
    <submittedName>
        <fullName evidence="3">Cell division protein</fullName>
    </submittedName>
</protein>
<dbReference type="PANTHER" id="PTHR47755">
    <property type="entry name" value="CELL DIVISION PROTEIN FTSX"/>
    <property type="match status" value="1"/>
</dbReference>
<organism evidence="3 4">
    <name type="scientific">Ancylobacter koreensis</name>
    <dbReference type="NCBI Taxonomy" id="266121"/>
    <lineage>
        <taxon>Bacteria</taxon>
        <taxon>Pseudomonadati</taxon>
        <taxon>Pseudomonadota</taxon>
        <taxon>Alphaproteobacteria</taxon>
        <taxon>Hyphomicrobiales</taxon>
        <taxon>Xanthobacteraceae</taxon>
        <taxon>Ancylobacter</taxon>
    </lineage>
</organism>
<feature type="transmembrane region" description="Helical" evidence="2">
    <location>
        <begin position="251"/>
        <end position="273"/>
    </location>
</feature>
<evidence type="ECO:0000256" key="1">
    <source>
        <dbReference type="SAM" id="MobiDB-lite"/>
    </source>
</evidence>
<proteinExistence type="predicted"/>
<keyword evidence="3" id="KW-0131">Cell cycle</keyword>
<keyword evidence="2" id="KW-0472">Membrane</keyword>
<feature type="transmembrane region" description="Helical" evidence="2">
    <location>
        <begin position="101"/>
        <end position="124"/>
    </location>
</feature>